<evidence type="ECO:0000313" key="1">
    <source>
        <dbReference type="EMBL" id="KAJ3554436.1"/>
    </source>
</evidence>
<reference evidence="1" key="1">
    <citation type="submission" date="2022-07" db="EMBL/GenBank/DDBJ databases">
        <title>Genome Sequence of Phlebia brevispora.</title>
        <authorList>
            <person name="Buettner E."/>
        </authorList>
    </citation>
    <scope>NUCLEOTIDE SEQUENCE</scope>
    <source>
        <strain evidence="1">MPL23</strain>
    </source>
</reference>
<dbReference type="Proteomes" id="UP001148662">
    <property type="component" value="Unassembled WGS sequence"/>
</dbReference>
<accession>A0ACC1T6L9</accession>
<gene>
    <name evidence="1" type="ORF">NM688_g3110</name>
</gene>
<sequence>MWHFDGEAAAGVVEEPVALDVGVADVVTGADDGTEEEECDDDDTEEVAFEVLLVGSGEKDSDTLGLATLQNCCEIFSAEARSPKHWD</sequence>
<comment type="caution">
    <text evidence="1">The sequence shown here is derived from an EMBL/GenBank/DDBJ whole genome shotgun (WGS) entry which is preliminary data.</text>
</comment>
<proteinExistence type="predicted"/>
<keyword evidence="2" id="KW-1185">Reference proteome</keyword>
<evidence type="ECO:0000313" key="2">
    <source>
        <dbReference type="Proteomes" id="UP001148662"/>
    </source>
</evidence>
<name>A0ACC1T6L9_9APHY</name>
<dbReference type="EMBL" id="JANHOG010000430">
    <property type="protein sequence ID" value="KAJ3554436.1"/>
    <property type="molecule type" value="Genomic_DNA"/>
</dbReference>
<protein>
    <submittedName>
        <fullName evidence="1">Uncharacterized protein</fullName>
    </submittedName>
</protein>
<organism evidence="1 2">
    <name type="scientific">Phlebia brevispora</name>
    <dbReference type="NCBI Taxonomy" id="194682"/>
    <lineage>
        <taxon>Eukaryota</taxon>
        <taxon>Fungi</taxon>
        <taxon>Dikarya</taxon>
        <taxon>Basidiomycota</taxon>
        <taxon>Agaricomycotina</taxon>
        <taxon>Agaricomycetes</taxon>
        <taxon>Polyporales</taxon>
        <taxon>Meruliaceae</taxon>
        <taxon>Phlebia</taxon>
    </lineage>
</organism>